<evidence type="ECO:0000313" key="4">
    <source>
        <dbReference type="Proteomes" id="UP000617951"/>
    </source>
</evidence>
<protein>
    <submittedName>
        <fullName evidence="3">Uncharacterized protein</fullName>
    </submittedName>
</protein>
<proteinExistence type="predicted"/>
<dbReference type="Pfam" id="PF19499">
    <property type="entry name" value="DUF6034"/>
    <property type="match status" value="2"/>
</dbReference>
<dbReference type="EMBL" id="JACRSS010000006">
    <property type="protein sequence ID" value="MBC8539234.1"/>
    <property type="molecule type" value="Genomic_DNA"/>
</dbReference>
<evidence type="ECO:0000256" key="2">
    <source>
        <dbReference type="SAM" id="SignalP"/>
    </source>
</evidence>
<accession>A0A926DL57</accession>
<reference evidence="3" key="1">
    <citation type="submission" date="2020-08" db="EMBL/GenBank/DDBJ databases">
        <title>Genome public.</title>
        <authorList>
            <person name="Liu C."/>
            <person name="Sun Q."/>
        </authorList>
    </citation>
    <scope>NUCLEOTIDE SEQUENCE</scope>
    <source>
        <strain evidence="3">NSJ-63</strain>
    </source>
</reference>
<sequence>MKRKRTLRLLAFILTSLLLLAGCQPTPEQEIVHQLTEEQYSKTASPGANLEVLRQAGEKWEESFTAYNGKLKVRISADIQTPNHDEWPVYRIKLIDYTQDIIDPIANIIFGDAINHLERMGKAMIKEDFQDLIIEQKAKIELKKKDEKAIDSSLEELEDQLKELERLMAEAPETSDYEKATAQLEKDSGGNVSIQVCGEAGRGIKASFWVENNVGRGVGSFLRYWNTGISMQDQNACAQYTNIFPMDTYTVDIQKTREEALQEAEDFLKSIQVTDYKFEGSEKAYGVYKVQTQSSEQFSQVAYGFVFTRPYNGLPRSVLSVWDDYITGGTGNMSDGSSYRLALENDSITVIVDDEGIAGFQWYSPTEINGTDTENVPLMPFDEAKNAIRNGLKTKYTYLEENPDSDAQEIEITQIRLGYVVTNIKDNYSEYRTVPAWICYNGDTPVVGINATDGSVL</sequence>
<name>A0A926DL57_9FIRM</name>
<organism evidence="3 4">
    <name type="scientific">Guopingia tenuis</name>
    <dbReference type="NCBI Taxonomy" id="2763656"/>
    <lineage>
        <taxon>Bacteria</taxon>
        <taxon>Bacillati</taxon>
        <taxon>Bacillota</taxon>
        <taxon>Clostridia</taxon>
        <taxon>Christensenellales</taxon>
        <taxon>Christensenellaceae</taxon>
        <taxon>Guopingia</taxon>
    </lineage>
</organism>
<evidence type="ECO:0000313" key="3">
    <source>
        <dbReference type="EMBL" id="MBC8539234.1"/>
    </source>
</evidence>
<feature type="signal peptide" evidence="2">
    <location>
        <begin position="1"/>
        <end position="21"/>
    </location>
</feature>
<feature type="coiled-coil region" evidence="1">
    <location>
        <begin position="140"/>
        <end position="174"/>
    </location>
</feature>
<keyword evidence="1" id="KW-0175">Coiled coil</keyword>
<dbReference type="PROSITE" id="PS51257">
    <property type="entry name" value="PROKAR_LIPOPROTEIN"/>
    <property type="match status" value="1"/>
</dbReference>
<dbReference type="RefSeq" id="WP_249280838.1">
    <property type="nucleotide sequence ID" value="NZ_JACRSS010000006.1"/>
</dbReference>
<dbReference type="Proteomes" id="UP000617951">
    <property type="component" value="Unassembled WGS sequence"/>
</dbReference>
<keyword evidence="4" id="KW-1185">Reference proteome</keyword>
<feature type="chain" id="PRO_5038735305" evidence="2">
    <location>
        <begin position="22"/>
        <end position="457"/>
    </location>
</feature>
<dbReference type="AlphaFoldDB" id="A0A926DL57"/>
<gene>
    <name evidence="3" type="ORF">H8693_09885</name>
</gene>
<evidence type="ECO:0000256" key="1">
    <source>
        <dbReference type="SAM" id="Coils"/>
    </source>
</evidence>
<dbReference type="InterPro" id="IPR046098">
    <property type="entry name" value="DUF6034"/>
</dbReference>
<comment type="caution">
    <text evidence="3">The sequence shown here is derived from an EMBL/GenBank/DDBJ whole genome shotgun (WGS) entry which is preliminary data.</text>
</comment>
<keyword evidence="2" id="KW-0732">Signal</keyword>